<dbReference type="AlphaFoldDB" id="A0AAJ1AAT7"/>
<feature type="region of interest" description="Disordered" evidence="1">
    <location>
        <begin position="19"/>
        <end position="42"/>
    </location>
</feature>
<evidence type="ECO:0000313" key="2">
    <source>
        <dbReference type="EMBL" id="MBY5630320.1"/>
    </source>
</evidence>
<name>A0AAJ1AAT7_RHILE</name>
<reference evidence="2" key="1">
    <citation type="submission" date="2020-04" db="EMBL/GenBank/DDBJ databases">
        <title>Global-level population genomics supports evidence of horizontal gene transfer on evolution of Rhizobia in Lentils.</title>
        <authorList>
            <person name="Gai Y."/>
            <person name="Cook D."/>
            <person name="Riely B."/>
        </authorList>
    </citation>
    <scope>NUCLEOTIDE SEQUENCE</scope>
    <source>
        <strain evidence="2">Derici101B</strain>
    </source>
</reference>
<evidence type="ECO:0000313" key="3">
    <source>
        <dbReference type="Proteomes" id="UP000825699"/>
    </source>
</evidence>
<comment type="caution">
    <text evidence="2">The sequence shown here is derived from an EMBL/GenBank/DDBJ whole genome shotgun (WGS) entry which is preliminary data.</text>
</comment>
<sequence>MGDFERTFGAGRDAADIIDAYSWTPPTTKRNTDDPKWPRPEGMPDLDYQLFCDLNVAVEEMNHLWGHEPGESMTDWEVLVLTAVKPETEEEVARISPGCEDTSYVVGLTKAAKEKQTALDAKRKAEAVARAERDRISDEWERDNAE</sequence>
<dbReference type="Proteomes" id="UP000825699">
    <property type="component" value="Unassembled WGS sequence"/>
</dbReference>
<feature type="compositionally biased region" description="Basic and acidic residues" evidence="1">
    <location>
        <begin position="30"/>
        <end position="39"/>
    </location>
</feature>
<dbReference type="RefSeq" id="WP_222261450.1">
    <property type="nucleotide sequence ID" value="NZ_JAAXEB010000011.1"/>
</dbReference>
<evidence type="ECO:0000256" key="1">
    <source>
        <dbReference type="SAM" id="MobiDB-lite"/>
    </source>
</evidence>
<organism evidence="2 3">
    <name type="scientific">Rhizobium leguminosarum</name>
    <dbReference type="NCBI Taxonomy" id="384"/>
    <lineage>
        <taxon>Bacteria</taxon>
        <taxon>Pseudomonadati</taxon>
        <taxon>Pseudomonadota</taxon>
        <taxon>Alphaproteobacteria</taxon>
        <taxon>Hyphomicrobiales</taxon>
        <taxon>Rhizobiaceae</taxon>
        <taxon>Rhizobium/Agrobacterium group</taxon>
        <taxon>Rhizobium</taxon>
    </lineage>
</organism>
<gene>
    <name evidence="2" type="ORF">HFO42_19730</name>
</gene>
<accession>A0AAJ1AAT7</accession>
<feature type="region of interest" description="Disordered" evidence="1">
    <location>
        <begin position="127"/>
        <end position="146"/>
    </location>
</feature>
<protein>
    <submittedName>
        <fullName evidence="2">Uncharacterized protein</fullName>
    </submittedName>
</protein>
<dbReference type="EMBL" id="JAAXEP010000010">
    <property type="protein sequence ID" value="MBY5630320.1"/>
    <property type="molecule type" value="Genomic_DNA"/>
</dbReference>
<proteinExistence type="predicted"/>